<keyword evidence="2" id="KW-1185">Reference proteome</keyword>
<protein>
    <submittedName>
        <fullName evidence="1">32875_t:CDS:1</fullName>
    </submittedName>
</protein>
<evidence type="ECO:0000313" key="1">
    <source>
        <dbReference type="EMBL" id="CAG8516395.1"/>
    </source>
</evidence>
<accession>A0ACA9LAL7</accession>
<comment type="caution">
    <text evidence="1">The sequence shown here is derived from an EMBL/GenBank/DDBJ whole genome shotgun (WGS) entry which is preliminary data.</text>
</comment>
<evidence type="ECO:0000313" key="2">
    <source>
        <dbReference type="Proteomes" id="UP000789920"/>
    </source>
</evidence>
<sequence length="250" mass="29270">FILKDSVNAAREGIKSNYKADARYYLALHYKDGKPKPIINDHLKAYDLFKKVSLSDLKYKDDAKYYLALHYKDINKDAYSAYKFFKQVEVSNSRYKDEAAYYLAFFYKDGICIEKNEKIVFKNFTCIAQSNSIYKDDAKFILAKCYETGIGVKKDTKTALINYSNLLGKNLDYFMKNRFKNDYKNALNAAKFELATYYTNGKSDTKDVDKACQLFKELSNSVEYQKNALNWLENYYKNKEESLSLYLFDS</sequence>
<reference evidence="1" key="1">
    <citation type="submission" date="2021-06" db="EMBL/GenBank/DDBJ databases">
        <authorList>
            <person name="Kallberg Y."/>
            <person name="Tangrot J."/>
            <person name="Rosling A."/>
        </authorList>
    </citation>
    <scope>NUCLEOTIDE SEQUENCE</scope>
    <source>
        <strain evidence="1">MA461A</strain>
    </source>
</reference>
<dbReference type="EMBL" id="CAJVQC010002713">
    <property type="protein sequence ID" value="CAG8516395.1"/>
    <property type="molecule type" value="Genomic_DNA"/>
</dbReference>
<organism evidence="1 2">
    <name type="scientific">Racocetra persica</name>
    <dbReference type="NCBI Taxonomy" id="160502"/>
    <lineage>
        <taxon>Eukaryota</taxon>
        <taxon>Fungi</taxon>
        <taxon>Fungi incertae sedis</taxon>
        <taxon>Mucoromycota</taxon>
        <taxon>Glomeromycotina</taxon>
        <taxon>Glomeromycetes</taxon>
        <taxon>Diversisporales</taxon>
        <taxon>Gigasporaceae</taxon>
        <taxon>Racocetra</taxon>
    </lineage>
</organism>
<proteinExistence type="predicted"/>
<dbReference type="Proteomes" id="UP000789920">
    <property type="component" value="Unassembled WGS sequence"/>
</dbReference>
<gene>
    <name evidence="1" type="ORF">RPERSI_LOCUS2498</name>
</gene>
<name>A0ACA9LAL7_9GLOM</name>
<feature type="non-terminal residue" evidence="1">
    <location>
        <position position="1"/>
    </location>
</feature>